<dbReference type="STRING" id="1579979.WM2015_234"/>
<evidence type="ECO:0000313" key="2">
    <source>
        <dbReference type="EMBL" id="AKS40623.1"/>
    </source>
</evidence>
<proteinExistence type="inferred from homology"/>
<evidence type="ECO:0000313" key="3">
    <source>
        <dbReference type="Proteomes" id="UP000066624"/>
    </source>
</evidence>
<dbReference type="RefSeq" id="WP_221293531.1">
    <property type="nucleotide sequence ID" value="NZ_CP012154.1"/>
</dbReference>
<dbReference type="AlphaFoldDB" id="A0A0K0XSG2"/>
<dbReference type="GO" id="GO:0005829">
    <property type="term" value="C:cytosol"/>
    <property type="evidence" value="ECO:0007669"/>
    <property type="project" value="TreeGrafter"/>
</dbReference>
<keyword evidence="3" id="KW-1185">Reference proteome</keyword>
<dbReference type="InterPro" id="IPR007454">
    <property type="entry name" value="UPF0250_YbeD-like"/>
</dbReference>
<organism evidence="2 3">
    <name type="scientific">Wenzhouxiangella marina</name>
    <dbReference type="NCBI Taxonomy" id="1579979"/>
    <lineage>
        <taxon>Bacteria</taxon>
        <taxon>Pseudomonadati</taxon>
        <taxon>Pseudomonadota</taxon>
        <taxon>Gammaproteobacteria</taxon>
        <taxon>Chromatiales</taxon>
        <taxon>Wenzhouxiangellaceae</taxon>
        <taxon>Wenzhouxiangella</taxon>
    </lineage>
</organism>
<dbReference type="KEGG" id="wma:WM2015_234"/>
<comment type="similarity">
    <text evidence="1">Belongs to the UPF0250 family.</text>
</comment>
<evidence type="ECO:0000256" key="1">
    <source>
        <dbReference type="ARBA" id="ARBA00008460"/>
    </source>
</evidence>
<gene>
    <name evidence="2" type="ORF">WM2015_234</name>
</gene>
<dbReference type="PANTHER" id="PTHR38036:SF1">
    <property type="entry name" value="UPF0250 PROTEIN YBED"/>
    <property type="match status" value="1"/>
</dbReference>
<sequence>MAETITSENTPLEFPCDFPIKAMIRTSEAARDAVLSVVEEHVEIHRGRDVRSRASRNGRYESLTISVRVDSRDQLERIYADVRALDAVLMML</sequence>
<accession>A0A0K0XSG2</accession>
<dbReference type="EMBL" id="CP012154">
    <property type="protein sequence ID" value="AKS40623.1"/>
    <property type="molecule type" value="Genomic_DNA"/>
</dbReference>
<dbReference type="SUPFAM" id="SSF117991">
    <property type="entry name" value="YbeD/HP0495-like"/>
    <property type="match status" value="1"/>
</dbReference>
<dbReference type="InterPro" id="IPR027471">
    <property type="entry name" value="YbeD-like_sf"/>
</dbReference>
<name>A0A0K0XSG2_9GAMM</name>
<dbReference type="Proteomes" id="UP000066624">
    <property type="component" value="Chromosome"/>
</dbReference>
<dbReference type="Gene3D" id="3.30.70.260">
    <property type="match status" value="1"/>
</dbReference>
<dbReference type="Pfam" id="PF04359">
    <property type="entry name" value="DUF493"/>
    <property type="match status" value="1"/>
</dbReference>
<reference evidence="2 3" key="1">
    <citation type="submission" date="2015-07" db="EMBL/GenBank/DDBJ databases">
        <authorList>
            <person name="Noorani M."/>
        </authorList>
    </citation>
    <scope>NUCLEOTIDE SEQUENCE [LARGE SCALE GENOMIC DNA]</scope>
    <source>
        <strain evidence="2 3">KCTC 42284</strain>
    </source>
</reference>
<protein>
    <submittedName>
        <fullName evidence="2">Uncharacterized protein</fullName>
    </submittedName>
</protein>
<dbReference type="PANTHER" id="PTHR38036">
    <property type="entry name" value="UPF0250 PROTEIN YBED"/>
    <property type="match status" value="1"/>
</dbReference>